<reference evidence="1" key="1">
    <citation type="submission" date="2020-06" db="EMBL/GenBank/DDBJ databases">
        <title>WGS assembly of Ceratodon purpureus strain R40.</title>
        <authorList>
            <person name="Carey S.B."/>
            <person name="Jenkins J."/>
            <person name="Shu S."/>
            <person name="Lovell J.T."/>
            <person name="Sreedasyam A."/>
            <person name="Maumus F."/>
            <person name="Tiley G.P."/>
            <person name="Fernandez-Pozo N."/>
            <person name="Barry K."/>
            <person name="Chen C."/>
            <person name="Wang M."/>
            <person name="Lipzen A."/>
            <person name="Daum C."/>
            <person name="Saski C.A."/>
            <person name="Payton A.C."/>
            <person name="Mcbreen J.C."/>
            <person name="Conrad R.E."/>
            <person name="Kollar L.M."/>
            <person name="Olsson S."/>
            <person name="Huttunen S."/>
            <person name="Landis J.B."/>
            <person name="Wickett N.J."/>
            <person name="Johnson M.G."/>
            <person name="Rensing S.A."/>
            <person name="Grimwood J."/>
            <person name="Schmutz J."/>
            <person name="Mcdaniel S.F."/>
        </authorList>
    </citation>
    <scope>NUCLEOTIDE SEQUENCE</scope>
    <source>
        <strain evidence="1">R40</strain>
    </source>
</reference>
<comment type="caution">
    <text evidence="1">The sequence shown here is derived from an EMBL/GenBank/DDBJ whole genome shotgun (WGS) entry which is preliminary data.</text>
</comment>
<dbReference type="Proteomes" id="UP000822688">
    <property type="component" value="Chromosome V"/>
</dbReference>
<gene>
    <name evidence="1" type="ORF">KC19_VG095500</name>
</gene>
<organism evidence="1 2">
    <name type="scientific">Ceratodon purpureus</name>
    <name type="common">Fire moss</name>
    <name type="synonym">Dicranum purpureum</name>
    <dbReference type="NCBI Taxonomy" id="3225"/>
    <lineage>
        <taxon>Eukaryota</taxon>
        <taxon>Viridiplantae</taxon>
        <taxon>Streptophyta</taxon>
        <taxon>Embryophyta</taxon>
        <taxon>Bryophyta</taxon>
        <taxon>Bryophytina</taxon>
        <taxon>Bryopsida</taxon>
        <taxon>Dicranidae</taxon>
        <taxon>Pseudoditrichales</taxon>
        <taxon>Ditrichaceae</taxon>
        <taxon>Ceratodon</taxon>
    </lineage>
</organism>
<dbReference type="EMBL" id="CM026426">
    <property type="protein sequence ID" value="KAG0572443.1"/>
    <property type="molecule type" value="Genomic_DNA"/>
</dbReference>
<sequence length="50" mass="5735">METKDKLKEMKLGVPIKKNEGRGGSHLFRYQEPLAIQEVYLPGYLPFGRA</sequence>
<accession>A0A8T0HP67</accession>
<evidence type="ECO:0000313" key="1">
    <source>
        <dbReference type="EMBL" id="KAG0572443.1"/>
    </source>
</evidence>
<proteinExistence type="predicted"/>
<evidence type="ECO:0000313" key="2">
    <source>
        <dbReference type="Proteomes" id="UP000822688"/>
    </source>
</evidence>
<keyword evidence="2" id="KW-1185">Reference proteome</keyword>
<dbReference type="AlphaFoldDB" id="A0A8T0HP67"/>
<protein>
    <submittedName>
        <fullName evidence="1">Uncharacterized protein</fullName>
    </submittedName>
</protein>
<name>A0A8T0HP67_CERPU</name>